<dbReference type="SMART" id="SM00448">
    <property type="entry name" value="REC"/>
    <property type="match status" value="1"/>
</dbReference>
<evidence type="ECO:0000256" key="2">
    <source>
        <dbReference type="ARBA" id="ARBA00023012"/>
    </source>
</evidence>
<dbReference type="PROSITE" id="PS51755">
    <property type="entry name" value="OMPR_PHOB"/>
    <property type="match status" value="1"/>
</dbReference>
<evidence type="ECO:0000256" key="6">
    <source>
        <dbReference type="PROSITE-ProRule" id="PRU00169"/>
    </source>
</evidence>
<dbReference type="PANTHER" id="PTHR48111">
    <property type="entry name" value="REGULATOR OF RPOS"/>
    <property type="match status" value="1"/>
</dbReference>
<evidence type="ECO:0000256" key="1">
    <source>
        <dbReference type="ARBA" id="ARBA00022553"/>
    </source>
</evidence>
<keyword evidence="5" id="KW-0804">Transcription</keyword>
<accession>A7I0S5</accession>
<sequence>MNRILVLEDENMLNEMICDFLVANHFEVKSTKSYNEALDLAYEQNFDLWIFDVKIIGGNGFKLLDELRKSGKNTPCIFTTSLNDINDLNKGFLSGCDDYLKKPFELAELLLRINNLLRRNFAHKNSHIEKLCDGLAFDIYEKRLFKNGEPVNLSKKEMTLLTLLLQKKNKSVSREEIYSAVWDIDEMPSELSLRVYIRNLRKIFGKHIVSISKVGYSYVV</sequence>
<keyword evidence="3" id="KW-0805">Transcription regulation</keyword>
<evidence type="ECO:0000256" key="7">
    <source>
        <dbReference type="PROSITE-ProRule" id="PRU01091"/>
    </source>
</evidence>
<feature type="domain" description="Response regulatory" evidence="8">
    <location>
        <begin position="3"/>
        <end position="117"/>
    </location>
</feature>
<keyword evidence="2" id="KW-0902">Two-component regulatory system</keyword>
<dbReference type="PANTHER" id="PTHR48111:SF1">
    <property type="entry name" value="TWO-COMPONENT RESPONSE REGULATOR ORR33"/>
    <property type="match status" value="1"/>
</dbReference>
<evidence type="ECO:0000256" key="5">
    <source>
        <dbReference type="ARBA" id="ARBA00023163"/>
    </source>
</evidence>
<dbReference type="GO" id="GO:0000156">
    <property type="term" value="F:phosphorelay response regulator activity"/>
    <property type="evidence" value="ECO:0007669"/>
    <property type="project" value="TreeGrafter"/>
</dbReference>
<evidence type="ECO:0000259" key="8">
    <source>
        <dbReference type="PROSITE" id="PS50110"/>
    </source>
</evidence>
<evidence type="ECO:0000256" key="4">
    <source>
        <dbReference type="ARBA" id="ARBA00023125"/>
    </source>
</evidence>
<dbReference type="SUPFAM" id="SSF52172">
    <property type="entry name" value="CheY-like"/>
    <property type="match status" value="1"/>
</dbReference>
<dbReference type="PROSITE" id="PS50110">
    <property type="entry name" value="RESPONSE_REGULATORY"/>
    <property type="match status" value="1"/>
</dbReference>
<dbReference type="AlphaFoldDB" id="A7I0S5"/>
<feature type="DNA-binding region" description="OmpR/PhoB-type" evidence="7">
    <location>
        <begin position="126"/>
        <end position="220"/>
    </location>
</feature>
<evidence type="ECO:0000259" key="9">
    <source>
        <dbReference type="PROSITE" id="PS51755"/>
    </source>
</evidence>
<dbReference type="InterPro" id="IPR011006">
    <property type="entry name" value="CheY-like_superfamily"/>
</dbReference>
<dbReference type="CDD" id="cd00383">
    <property type="entry name" value="trans_reg_C"/>
    <property type="match status" value="1"/>
</dbReference>
<dbReference type="GO" id="GO:0032993">
    <property type="term" value="C:protein-DNA complex"/>
    <property type="evidence" value="ECO:0007669"/>
    <property type="project" value="TreeGrafter"/>
</dbReference>
<organism evidence="10 11">
    <name type="scientific">Campylobacter hominis (strain ATCC BAA-381 / DSM 21671 / CCUG 45161 / LMG 19568 / NCTC 13146 / CH001A)</name>
    <dbReference type="NCBI Taxonomy" id="360107"/>
    <lineage>
        <taxon>Bacteria</taxon>
        <taxon>Pseudomonadati</taxon>
        <taxon>Campylobacterota</taxon>
        <taxon>Epsilonproteobacteria</taxon>
        <taxon>Campylobacterales</taxon>
        <taxon>Campylobacteraceae</taxon>
        <taxon>Campylobacter</taxon>
    </lineage>
</organism>
<dbReference type="HOGENOM" id="CLU_000445_30_3_7"/>
<gene>
    <name evidence="10" type="ordered locus">CHAB381_0528</name>
</gene>
<keyword evidence="1 6" id="KW-0597">Phosphoprotein</keyword>
<name>A7I0S5_CAMHC</name>
<proteinExistence type="predicted"/>
<evidence type="ECO:0000256" key="3">
    <source>
        <dbReference type="ARBA" id="ARBA00023015"/>
    </source>
</evidence>
<dbReference type="KEGG" id="cha:CHAB381_0528"/>
<dbReference type="InterPro" id="IPR001789">
    <property type="entry name" value="Sig_transdc_resp-reg_receiver"/>
</dbReference>
<evidence type="ECO:0000313" key="11">
    <source>
        <dbReference type="Proteomes" id="UP000002407"/>
    </source>
</evidence>
<keyword evidence="4 7" id="KW-0238">DNA-binding</keyword>
<dbReference type="InterPro" id="IPR039420">
    <property type="entry name" value="WalR-like"/>
</dbReference>
<evidence type="ECO:0000313" key="10">
    <source>
        <dbReference type="EMBL" id="ABS52534.1"/>
    </source>
</evidence>
<dbReference type="CDD" id="cd17574">
    <property type="entry name" value="REC_OmpR"/>
    <property type="match status" value="1"/>
</dbReference>
<protein>
    <submittedName>
        <fullName evidence="10">Transcriptional activator protein CopR</fullName>
    </submittedName>
</protein>
<dbReference type="OrthoDB" id="8912111at2"/>
<dbReference type="InterPro" id="IPR001867">
    <property type="entry name" value="OmpR/PhoB-type_DNA-bd"/>
</dbReference>
<dbReference type="GO" id="GO:0000976">
    <property type="term" value="F:transcription cis-regulatory region binding"/>
    <property type="evidence" value="ECO:0007669"/>
    <property type="project" value="TreeGrafter"/>
</dbReference>
<dbReference type="Gene3D" id="3.40.50.2300">
    <property type="match status" value="1"/>
</dbReference>
<dbReference type="EMBL" id="CP000776">
    <property type="protein sequence ID" value="ABS52534.1"/>
    <property type="molecule type" value="Genomic_DNA"/>
</dbReference>
<dbReference type="Pfam" id="PF00072">
    <property type="entry name" value="Response_reg"/>
    <property type="match status" value="1"/>
</dbReference>
<dbReference type="Proteomes" id="UP000002407">
    <property type="component" value="Chromosome"/>
</dbReference>
<dbReference type="InterPro" id="IPR036388">
    <property type="entry name" value="WH-like_DNA-bd_sf"/>
</dbReference>
<dbReference type="GO" id="GO:0005829">
    <property type="term" value="C:cytosol"/>
    <property type="evidence" value="ECO:0007669"/>
    <property type="project" value="TreeGrafter"/>
</dbReference>
<dbReference type="eggNOG" id="COG0745">
    <property type="taxonomic scope" value="Bacteria"/>
</dbReference>
<dbReference type="Pfam" id="PF00486">
    <property type="entry name" value="Trans_reg_C"/>
    <property type="match status" value="1"/>
</dbReference>
<keyword evidence="11" id="KW-1185">Reference proteome</keyword>
<feature type="domain" description="OmpR/PhoB-type" evidence="9">
    <location>
        <begin position="126"/>
        <end position="220"/>
    </location>
</feature>
<dbReference type="GO" id="GO:0006355">
    <property type="term" value="P:regulation of DNA-templated transcription"/>
    <property type="evidence" value="ECO:0007669"/>
    <property type="project" value="InterPro"/>
</dbReference>
<feature type="modified residue" description="4-aspartylphosphate" evidence="6">
    <location>
        <position position="52"/>
    </location>
</feature>
<dbReference type="Gene3D" id="1.10.10.10">
    <property type="entry name" value="Winged helix-like DNA-binding domain superfamily/Winged helix DNA-binding domain"/>
    <property type="match status" value="1"/>
</dbReference>
<dbReference type="RefSeq" id="WP_012108403.1">
    <property type="nucleotide sequence ID" value="NC_009714.1"/>
</dbReference>
<dbReference type="SMART" id="SM00862">
    <property type="entry name" value="Trans_reg_C"/>
    <property type="match status" value="1"/>
</dbReference>
<reference evidence="11" key="1">
    <citation type="submission" date="2007-07" db="EMBL/GenBank/DDBJ databases">
        <title>Complete genome sequence of Campylobacter hominis ATCC BAA-381, a commensal isolated from the human gastrointestinal tract.</title>
        <authorList>
            <person name="Fouts D.E."/>
            <person name="Mongodin E.F."/>
            <person name="Puiu D."/>
            <person name="Sebastian Y."/>
            <person name="Miller W.G."/>
            <person name="Mandrell R.E."/>
            <person name="Nelson K.E."/>
        </authorList>
    </citation>
    <scope>NUCLEOTIDE SEQUENCE [LARGE SCALE GENOMIC DNA]</scope>
    <source>
        <strain evidence="11">ATCC BAA-381 / LMG 19568 / NCTC 13146 / CH001A</strain>
    </source>
</reference>
<dbReference type="STRING" id="360107.CHAB381_0528"/>